<dbReference type="Proteomes" id="UP000193920">
    <property type="component" value="Unassembled WGS sequence"/>
</dbReference>
<keyword evidence="2" id="KW-1185">Reference proteome</keyword>
<dbReference type="InterPro" id="IPR036770">
    <property type="entry name" value="Ankyrin_rpt-contain_sf"/>
</dbReference>
<dbReference type="EMBL" id="MCOG01000296">
    <property type="protein sequence ID" value="ORY20232.1"/>
    <property type="molecule type" value="Genomic_DNA"/>
</dbReference>
<protein>
    <recommendedName>
        <fullName evidence="3">Ankyrin</fullName>
    </recommendedName>
</protein>
<feature type="non-terminal residue" evidence="1">
    <location>
        <position position="57"/>
    </location>
</feature>
<gene>
    <name evidence="1" type="ORF">LY90DRAFT_707964</name>
</gene>
<comment type="caution">
    <text evidence="1">The sequence shown here is derived from an EMBL/GenBank/DDBJ whole genome shotgun (WGS) entry which is preliminary data.</text>
</comment>
<proteinExistence type="predicted"/>
<accession>A0A1Y2ACJ5</accession>
<evidence type="ECO:0000313" key="1">
    <source>
        <dbReference type="EMBL" id="ORY20232.1"/>
    </source>
</evidence>
<evidence type="ECO:0008006" key="3">
    <source>
        <dbReference type="Google" id="ProtNLM"/>
    </source>
</evidence>
<reference evidence="1 2" key="1">
    <citation type="submission" date="2016-08" db="EMBL/GenBank/DDBJ databases">
        <title>A Parts List for Fungal Cellulosomes Revealed by Comparative Genomics.</title>
        <authorList>
            <consortium name="DOE Joint Genome Institute"/>
            <person name="Haitjema C.H."/>
            <person name="Gilmore S.P."/>
            <person name="Henske J.K."/>
            <person name="Solomon K.V."/>
            <person name="De Groot R."/>
            <person name="Kuo A."/>
            <person name="Mondo S.J."/>
            <person name="Salamov A.A."/>
            <person name="Labutti K."/>
            <person name="Zhao Z."/>
            <person name="Chiniquy J."/>
            <person name="Barry K."/>
            <person name="Brewer H.M."/>
            <person name="Purvine S.O."/>
            <person name="Wright A.T."/>
            <person name="Boxma B."/>
            <person name="Van Alen T."/>
            <person name="Hackstein J.H."/>
            <person name="Baker S.E."/>
            <person name="Grigoriev I.V."/>
            <person name="O'Malley M.A."/>
        </authorList>
    </citation>
    <scope>NUCLEOTIDE SEQUENCE [LARGE SCALE GENOMIC DNA]</scope>
    <source>
        <strain evidence="1 2">G1</strain>
    </source>
</reference>
<dbReference type="Gene3D" id="1.25.40.20">
    <property type="entry name" value="Ankyrin repeat-containing domain"/>
    <property type="match status" value="1"/>
</dbReference>
<evidence type="ECO:0000313" key="2">
    <source>
        <dbReference type="Proteomes" id="UP000193920"/>
    </source>
</evidence>
<sequence length="57" mass="6773">MRYFPLFNAIKNINIEMIKLIIEYAGENNIILNIDNKNVNGWYPLLYAACYFRNNKS</sequence>
<dbReference type="OrthoDB" id="539213at2759"/>
<dbReference type="AlphaFoldDB" id="A0A1Y2ACJ5"/>
<dbReference type="SUPFAM" id="SSF48403">
    <property type="entry name" value="Ankyrin repeat"/>
    <property type="match status" value="1"/>
</dbReference>
<name>A0A1Y2ACJ5_9FUNG</name>
<organism evidence="1 2">
    <name type="scientific">Neocallimastix californiae</name>
    <dbReference type="NCBI Taxonomy" id="1754190"/>
    <lineage>
        <taxon>Eukaryota</taxon>
        <taxon>Fungi</taxon>
        <taxon>Fungi incertae sedis</taxon>
        <taxon>Chytridiomycota</taxon>
        <taxon>Chytridiomycota incertae sedis</taxon>
        <taxon>Neocallimastigomycetes</taxon>
        <taxon>Neocallimastigales</taxon>
        <taxon>Neocallimastigaceae</taxon>
        <taxon>Neocallimastix</taxon>
    </lineage>
</organism>